<evidence type="ECO:0000259" key="1">
    <source>
        <dbReference type="PROSITE" id="PS50181"/>
    </source>
</evidence>
<dbReference type="Gene3D" id="3.80.10.10">
    <property type="entry name" value="Ribonuclease Inhibitor"/>
    <property type="match status" value="1"/>
</dbReference>
<dbReference type="Pfam" id="PF12937">
    <property type="entry name" value="F-box-like"/>
    <property type="match status" value="1"/>
</dbReference>
<organism evidence="4">
    <name type="scientific">Onchocerca flexuosa</name>
    <dbReference type="NCBI Taxonomy" id="387005"/>
    <lineage>
        <taxon>Eukaryota</taxon>
        <taxon>Metazoa</taxon>
        <taxon>Ecdysozoa</taxon>
        <taxon>Nematoda</taxon>
        <taxon>Chromadorea</taxon>
        <taxon>Rhabditida</taxon>
        <taxon>Spirurina</taxon>
        <taxon>Spiruromorpha</taxon>
        <taxon>Filarioidea</taxon>
        <taxon>Onchocercidae</taxon>
        <taxon>Onchocerca</taxon>
    </lineage>
</organism>
<evidence type="ECO:0000313" key="3">
    <source>
        <dbReference type="Proteomes" id="UP000267606"/>
    </source>
</evidence>
<proteinExistence type="predicted"/>
<accession>A0A183I226</accession>
<reference evidence="2 3" key="2">
    <citation type="submission" date="2018-11" db="EMBL/GenBank/DDBJ databases">
        <authorList>
            <consortium name="Pathogen Informatics"/>
        </authorList>
    </citation>
    <scope>NUCLEOTIDE SEQUENCE [LARGE SCALE GENOMIC DNA]</scope>
</reference>
<dbReference type="SMART" id="SM00256">
    <property type="entry name" value="FBOX"/>
    <property type="match status" value="1"/>
</dbReference>
<dbReference type="SUPFAM" id="SSF52047">
    <property type="entry name" value="RNI-like"/>
    <property type="match status" value="1"/>
</dbReference>
<dbReference type="InterPro" id="IPR036047">
    <property type="entry name" value="F-box-like_dom_sf"/>
</dbReference>
<dbReference type="SUPFAM" id="SSF81383">
    <property type="entry name" value="F-box domain"/>
    <property type="match status" value="1"/>
</dbReference>
<feature type="domain" description="F-box" evidence="1">
    <location>
        <begin position="1"/>
        <end position="49"/>
    </location>
</feature>
<sequence length="369" mass="41992">MEKLPEEMLRAVFVYLSGSDRLPVSLTCRRWFNLLKDSVPSINAIHISLDTSACSTRFLEASLSEAAFSICLCPGHAQKHAVLLQQLFQTAGKKLASLAIEDNLIPRAKINFMIKFQEGIETQISDMTVHVLLNNMPKCLRSLHFQGVDFSKVRPWTFALLVKLKSLEELYILDAVLPIDNESLFARMISPSFDTLTSISVTNNEQITDKFVSTLARRCPVLQTVNLNGCKRITTLSVLAFAENASHRITELTFIHVQATMFNPNLVSLGRCTVSRVEVMKNKREIDFWFELFPTFFSLNYSIRFNCFTKYFFLNLLAPIQLQRYLSSPLLAGGNYWRANVLKLEIGFQHNAICLENICLTNLFIIVFI</sequence>
<dbReference type="Gene3D" id="1.20.1280.50">
    <property type="match status" value="1"/>
</dbReference>
<gene>
    <name evidence="2" type="ORF">OFLC_LOCUS13788</name>
</gene>
<protein>
    <submittedName>
        <fullName evidence="4">F-box domain-containing protein</fullName>
    </submittedName>
</protein>
<dbReference type="InterPro" id="IPR001810">
    <property type="entry name" value="F-box_dom"/>
</dbReference>
<dbReference type="EMBL" id="UZAJ01040393">
    <property type="protein sequence ID" value="VDP14646.1"/>
    <property type="molecule type" value="Genomic_DNA"/>
</dbReference>
<dbReference type="AlphaFoldDB" id="A0A183I226"/>
<evidence type="ECO:0000313" key="2">
    <source>
        <dbReference type="EMBL" id="VDP14646.1"/>
    </source>
</evidence>
<name>A0A183I226_9BILA</name>
<dbReference type="Proteomes" id="UP000267606">
    <property type="component" value="Unassembled WGS sequence"/>
</dbReference>
<evidence type="ECO:0000313" key="4">
    <source>
        <dbReference type="WBParaSite" id="OFLC_0001378901-mRNA-1"/>
    </source>
</evidence>
<dbReference type="InterPro" id="IPR032675">
    <property type="entry name" value="LRR_dom_sf"/>
</dbReference>
<dbReference type="PROSITE" id="PS50181">
    <property type="entry name" value="FBOX"/>
    <property type="match status" value="1"/>
</dbReference>
<dbReference type="STRING" id="387005.A0A183I226"/>
<dbReference type="WBParaSite" id="OFLC_0001378901-mRNA-1">
    <property type="protein sequence ID" value="OFLC_0001378901-mRNA-1"/>
    <property type="gene ID" value="OFLC_0001378901"/>
</dbReference>
<reference evidence="4" key="1">
    <citation type="submission" date="2016-06" db="UniProtKB">
        <authorList>
            <consortium name="WormBaseParasite"/>
        </authorList>
    </citation>
    <scope>IDENTIFICATION</scope>
</reference>
<keyword evidence="3" id="KW-1185">Reference proteome</keyword>